<reference evidence="2" key="1">
    <citation type="journal article" date="2020" name="Stud. Mycol.">
        <title>101 Dothideomycetes genomes: a test case for predicting lifestyles and emergence of pathogens.</title>
        <authorList>
            <person name="Haridas S."/>
            <person name="Albert R."/>
            <person name="Binder M."/>
            <person name="Bloem J."/>
            <person name="Labutti K."/>
            <person name="Salamov A."/>
            <person name="Andreopoulos B."/>
            <person name="Baker S."/>
            <person name="Barry K."/>
            <person name="Bills G."/>
            <person name="Bluhm B."/>
            <person name="Cannon C."/>
            <person name="Castanera R."/>
            <person name="Culley D."/>
            <person name="Daum C."/>
            <person name="Ezra D."/>
            <person name="Gonzalez J."/>
            <person name="Henrissat B."/>
            <person name="Kuo A."/>
            <person name="Liang C."/>
            <person name="Lipzen A."/>
            <person name="Lutzoni F."/>
            <person name="Magnuson J."/>
            <person name="Mondo S."/>
            <person name="Nolan M."/>
            <person name="Ohm R."/>
            <person name="Pangilinan J."/>
            <person name="Park H.-J."/>
            <person name="Ramirez L."/>
            <person name="Alfaro M."/>
            <person name="Sun H."/>
            <person name="Tritt A."/>
            <person name="Yoshinaga Y."/>
            <person name="Zwiers L.-H."/>
            <person name="Turgeon B."/>
            <person name="Goodwin S."/>
            <person name="Spatafora J."/>
            <person name="Crous P."/>
            <person name="Grigoriev I."/>
        </authorList>
    </citation>
    <scope>NUCLEOTIDE SEQUENCE</scope>
    <source>
        <strain evidence="2">CBS 123094</strain>
    </source>
</reference>
<name>A0A6A5WUH1_9PLEO</name>
<feature type="compositionally biased region" description="Low complexity" evidence="1">
    <location>
        <begin position="62"/>
        <end position="85"/>
    </location>
</feature>
<organism evidence="2 3">
    <name type="scientific">Amniculicola lignicola CBS 123094</name>
    <dbReference type="NCBI Taxonomy" id="1392246"/>
    <lineage>
        <taxon>Eukaryota</taxon>
        <taxon>Fungi</taxon>
        <taxon>Dikarya</taxon>
        <taxon>Ascomycota</taxon>
        <taxon>Pezizomycotina</taxon>
        <taxon>Dothideomycetes</taxon>
        <taxon>Pleosporomycetidae</taxon>
        <taxon>Pleosporales</taxon>
        <taxon>Amniculicolaceae</taxon>
        <taxon>Amniculicola</taxon>
    </lineage>
</organism>
<evidence type="ECO:0000313" key="2">
    <source>
        <dbReference type="EMBL" id="KAF2004369.1"/>
    </source>
</evidence>
<dbReference type="EMBL" id="ML977567">
    <property type="protein sequence ID" value="KAF2004369.1"/>
    <property type="molecule type" value="Genomic_DNA"/>
</dbReference>
<protein>
    <submittedName>
        <fullName evidence="2">Uncharacterized protein</fullName>
    </submittedName>
</protein>
<evidence type="ECO:0000256" key="1">
    <source>
        <dbReference type="SAM" id="MobiDB-lite"/>
    </source>
</evidence>
<gene>
    <name evidence="2" type="ORF">P154DRAFT_519249</name>
</gene>
<proteinExistence type="predicted"/>
<dbReference type="AlphaFoldDB" id="A0A6A5WUH1"/>
<evidence type="ECO:0000313" key="3">
    <source>
        <dbReference type="Proteomes" id="UP000799779"/>
    </source>
</evidence>
<accession>A0A6A5WUH1</accession>
<dbReference type="Proteomes" id="UP000799779">
    <property type="component" value="Unassembled WGS sequence"/>
</dbReference>
<feature type="region of interest" description="Disordered" evidence="1">
    <location>
        <begin position="60"/>
        <end position="133"/>
    </location>
</feature>
<keyword evidence="3" id="KW-1185">Reference proteome</keyword>
<sequence>MGVNWQEPGASDRLLAAIIASVGGTINCKEVARLFGGEATYNSIENHLRKPKKLAQELVAQAGGRAAPAPSTPRTPRKQPTTPSKNGVLSGRVTKKKSASASPVKKELVDDSVNASSYGSGADADVDVEDNIF</sequence>
<feature type="compositionally biased region" description="Acidic residues" evidence="1">
    <location>
        <begin position="124"/>
        <end position="133"/>
    </location>
</feature>
<dbReference type="OrthoDB" id="4828117at2759"/>